<dbReference type="PANTHER" id="PTHR33936">
    <property type="entry name" value="PROTEIN CBG17840"/>
    <property type="match status" value="1"/>
</dbReference>
<dbReference type="EMBL" id="BMAW01040287">
    <property type="protein sequence ID" value="GFU59115.1"/>
    <property type="molecule type" value="Genomic_DNA"/>
</dbReference>
<name>A0A8X6UV55_NEPPI</name>
<reference evidence="3" key="1">
    <citation type="submission" date="2020-08" db="EMBL/GenBank/DDBJ databases">
        <title>Multicomponent nature underlies the extraordinary mechanical properties of spider dragline silk.</title>
        <authorList>
            <person name="Kono N."/>
            <person name="Nakamura H."/>
            <person name="Mori M."/>
            <person name="Yoshida Y."/>
            <person name="Ohtoshi R."/>
            <person name="Malay A.D."/>
            <person name="Moran D.A.P."/>
            <person name="Tomita M."/>
            <person name="Numata K."/>
            <person name="Arakawa K."/>
        </authorList>
    </citation>
    <scope>NUCLEOTIDE SEQUENCE</scope>
</reference>
<dbReference type="Gene3D" id="3.30.160.60">
    <property type="entry name" value="Classic Zinc Finger"/>
    <property type="match status" value="1"/>
</dbReference>
<evidence type="ECO:0000256" key="1">
    <source>
        <dbReference type="PROSITE-ProRule" id="PRU00042"/>
    </source>
</evidence>
<protein>
    <submittedName>
        <fullName evidence="3">C2H2-type domain-containing protein</fullName>
    </submittedName>
</protein>
<organism evidence="3 4">
    <name type="scientific">Nephila pilipes</name>
    <name type="common">Giant wood spider</name>
    <name type="synonym">Nephila maculata</name>
    <dbReference type="NCBI Taxonomy" id="299642"/>
    <lineage>
        <taxon>Eukaryota</taxon>
        <taxon>Metazoa</taxon>
        <taxon>Ecdysozoa</taxon>
        <taxon>Arthropoda</taxon>
        <taxon>Chelicerata</taxon>
        <taxon>Arachnida</taxon>
        <taxon>Araneae</taxon>
        <taxon>Araneomorphae</taxon>
        <taxon>Entelegynae</taxon>
        <taxon>Araneoidea</taxon>
        <taxon>Nephilidae</taxon>
        <taxon>Nephila</taxon>
    </lineage>
</organism>
<dbReference type="SUPFAM" id="SSF57667">
    <property type="entry name" value="beta-beta-alpha zinc fingers"/>
    <property type="match status" value="1"/>
</dbReference>
<dbReference type="InterPro" id="IPR036236">
    <property type="entry name" value="Znf_C2H2_sf"/>
</dbReference>
<evidence type="ECO:0000313" key="3">
    <source>
        <dbReference type="EMBL" id="GFU59115.1"/>
    </source>
</evidence>
<keyword evidence="4" id="KW-1185">Reference proteome</keyword>
<keyword evidence="1" id="KW-0863">Zinc-finger</keyword>
<feature type="domain" description="C2H2-type" evidence="2">
    <location>
        <begin position="3"/>
        <end position="32"/>
    </location>
</feature>
<gene>
    <name evidence="3" type="primary">NCL1_38010</name>
    <name evidence="3" type="ORF">NPIL_470721</name>
</gene>
<dbReference type="GO" id="GO:0008270">
    <property type="term" value="F:zinc ion binding"/>
    <property type="evidence" value="ECO:0007669"/>
    <property type="project" value="UniProtKB-KW"/>
</dbReference>
<evidence type="ECO:0000259" key="2">
    <source>
        <dbReference type="PROSITE" id="PS50157"/>
    </source>
</evidence>
<dbReference type="PANTHER" id="PTHR33936:SF24">
    <property type="entry name" value="C2H2-TYPE DOMAIN-CONTAINING PROTEIN"/>
    <property type="match status" value="1"/>
</dbReference>
<dbReference type="InterPro" id="IPR013087">
    <property type="entry name" value="Znf_C2H2_type"/>
</dbReference>
<dbReference type="InterPro" id="IPR052797">
    <property type="entry name" value="RegFact_GeneExpr_CellDeath"/>
</dbReference>
<accession>A0A8X6UV55</accession>
<comment type="caution">
    <text evidence="3">The sequence shown here is derived from an EMBL/GenBank/DDBJ whole genome shotgun (WGS) entry which is preliminary data.</text>
</comment>
<dbReference type="Proteomes" id="UP000887013">
    <property type="component" value="Unassembled WGS sequence"/>
</dbReference>
<dbReference type="AlphaFoldDB" id="A0A8X6UV55"/>
<dbReference type="OrthoDB" id="6735764at2759"/>
<keyword evidence="1" id="KW-0479">Metal-binding</keyword>
<keyword evidence="1" id="KW-0862">Zinc</keyword>
<dbReference type="PROSITE" id="PS50157">
    <property type="entry name" value="ZINC_FINGER_C2H2_2"/>
    <property type="match status" value="1"/>
</dbReference>
<dbReference type="Pfam" id="PF00096">
    <property type="entry name" value="zf-C2H2"/>
    <property type="match status" value="1"/>
</dbReference>
<evidence type="ECO:0000313" key="4">
    <source>
        <dbReference type="Proteomes" id="UP000887013"/>
    </source>
</evidence>
<proteinExistence type="predicted"/>
<sequence length="121" mass="14012">MDNYCFECDKSFSTASNLQRHARLLYNAGNKVNVYKQVKCNVCSGLFPMKALQDHVESTHNIAIEKETKKFDTYEDFKIWKEDVEKQTAALYVKSTGNKSNKIGGNFYVRNVLLLLSQWFL</sequence>